<reference evidence="1 2" key="1">
    <citation type="journal article" date="2023" name="Plants (Basel)">
        <title>Bridging the Gap: Combining Genomics and Transcriptomics Approaches to Understand Stylosanthes scabra, an Orphan Legume from the Brazilian Caatinga.</title>
        <authorList>
            <person name="Ferreira-Neto J.R.C."/>
            <person name="da Silva M.D."/>
            <person name="Binneck E."/>
            <person name="de Melo N.F."/>
            <person name="da Silva R.H."/>
            <person name="de Melo A.L.T.M."/>
            <person name="Pandolfi V."/>
            <person name="Bustamante F.O."/>
            <person name="Brasileiro-Vidal A.C."/>
            <person name="Benko-Iseppon A.M."/>
        </authorList>
    </citation>
    <scope>NUCLEOTIDE SEQUENCE [LARGE SCALE GENOMIC DNA]</scope>
    <source>
        <tissue evidence="1">Leaves</tissue>
    </source>
</reference>
<comment type="caution">
    <text evidence="1">The sequence shown here is derived from an EMBL/GenBank/DDBJ whole genome shotgun (WGS) entry which is preliminary data.</text>
</comment>
<protein>
    <submittedName>
        <fullName evidence="1">Uncharacterized protein</fullName>
    </submittedName>
</protein>
<dbReference type="EMBL" id="JASCZI010212852">
    <property type="protein sequence ID" value="MED6200440.1"/>
    <property type="molecule type" value="Genomic_DNA"/>
</dbReference>
<evidence type="ECO:0000313" key="1">
    <source>
        <dbReference type="EMBL" id="MED6200440.1"/>
    </source>
</evidence>
<sequence>MDTELQNGEEVSYFAKPPVWIGDRFVVSFIFRVKVGFGQKYPIPMIALPDLRELEWIVQSILGWDPKPIAKAIPDPGGADGGVRGFTEGMDVDTEEDASDFNDIVRLTVEDISKMVYKSEERAYDFYTIFGRCNGFGVRKGDYAKDESGVVTRRRLFL</sequence>
<dbReference type="Proteomes" id="UP001341840">
    <property type="component" value="Unassembled WGS sequence"/>
</dbReference>
<evidence type="ECO:0000313" key="2">
    <source>
        <dbReference type="Proteomes" id="UP001341840"/>
    </source>
</evidence>
<keyword evidence="2" id="KW-1185">Reference proteome</keyword>
<organism evidence="1 2">
    <name type="scientific">Stylosanthes scabra</name>
    <dbReference type="NCBI Taxonomy" id="79078"/>
    <lineage>
        <taxon>Eukaryota</taxon>
        <taxon>Viridiplantae</taxon>
        <taxon>Streptophyta</taxon>
        <taxon>Embryophyta</taxon>
        <taxon>Tracheophyta</taxon>
        <taxon>Spermatophyta</taxon>
        <taxon>Magnoliopsida</taxon>
        <taxon>eudicotyledons</taxon>
        <taxon>Gunneridae</taxon>
        <taxon>Pentapetalae</taxon>
        <taxon>rosids</taxon>
        <taxon>fabids</taxon>
        <taxon>Fabales</taxon>
        <taxon>Fabaceae</taxon>
        <taxon>Papilionoideae</taxon>
        <taxon>50 kb inversion clade</taxon>
        <taxon>dalbergioids sensu lato</taxon>
        <taxon>Dalbergieae</taxon>
        <taxon>Pterocarpus clade</taxon>
        <taxon>Stylosanthes</taxon>
    </lineage>
</organism>
<name>A0ABU6XQX3_9FABA</name>
<accession>A0ABU6XQX3</accession>
<proteinExistence type="predicted"/>
<gene>
    <name evidence="1" type="ORF">PIB30_085089</name>
</gene>